<feature type="binding site" evidence="3">
    <location>
        <position position="182"/>
    </location>
    <ligand>
        <name>substrate</name>
    </ligand>
</feature>
<accession>A0A3N4KJ44</accession>
<dbReference type="Pfam" id="PF05652">
    <property type="entry name" value="DcpS"/>
    <property type="match status" value="1"/>
</dbReference>
<dbReference type="SUPFAM" id="SSF102860">
    <property type="entry name" value="mRNA decapping enzyme DcpS N-terminal domain"/>
    <property type="match status" value="1"/>
</dbReference>
<protein>
    <submittedName>
        <fullName evidence="4">Scavenger mRNA decapping enzyme</fullName>
    </submittedName>
</protein>
<dbReference type="FunFam" id="3.30.428.10:FF:000016">
    <property type="entry name" value="Scavenger mRNA decapping enzyme"/>
    <property type="match status" value="1"/>
</dbReference>
<gene>
    <name evidence="4" type="ORF">P167DRAFT_509032</name>
</gene>
<reference evidence="4 5" key="1">
    <citation type="journal article" date="2018" name="Nat. Ecol. Evol.">
        <title>Pezizomycetes genomes reveal the molecular basis of ectomycorrhizal truffle lifestyle.</title>
        <authorList>
            <person name="Murat C."/>
            <person name="Payen T."/>
            <person name="Noel B."/>
            <person name="Kuo A."/>
            <person name="Morin E."/>
            <person name="Chen J."/>
            <person name="Kohler A."/>
            <person name="Krizsan K."/>
            <person name="Balestrini R."/>
            <person name="Da Silva C."/>
            <person name="Montanini B."/>
            <person name="Hainaut M."/>
            <person name="Levati E."/>
            <person name="Barry K.W."/>
            <person name="Belfiori B."/>
            <person name="Cichocki N."/>
            <person name="Clum A."/>
            <person name="Dockter R.B."/>
            <person name="Fauchery L."/>
            <person name="Guy J."/>
            <person name="Iotti M."/>
            <person name="Le Tacon F."/>
            <person name="Lindquist E.A."/>
            <person name="Lipzen A."/>
            <person name="Malagnac F."/>
            <person name="Mello A."/>
            <person name="Molinier V."/>
            <person name="Miyauchi S."/>
            <person name="Poulain J."/>
            <person name="Riccioni C."/>
            <person name="Rubini A."/>
            <person name="Sitrit Y."/>
            <person name="Splivallo R."/>
            <person name="Traeger S."/>
            <person name="Wang M."/>
            <person name="Zifcakova L."/>
            <person name="Wipf D."/>
            <person name="Zambonelli A."/>
            <person name="Paolocci F."/>
            <person name="Nowrousian M."/>
            <person name="Ottonello S."/>
            <person name="Baldrian P."/>
            <person name="Spatafora J.W."/>
            <person name="Henrissat B."/>
            <person name="Nagy L.G."/>
            <person name="Aury J.M."/>
            <person name="Wincker P."/>
            <person name="Grigoriev I.V."/>
            <person name="Bonfante P."/>
            <person name="Martin F.M."/>
        </authorList>
    </citation>
    <scope>NUCLEOTIDE SEQUENCE [LARGE SCALE GENOMIC DNA]</scope>
    <source>
        <strain evidence="4 5">CCBAS932</strain>
    </source>
</reference>
<dbReference type="SUPFAM" id="SSF54197">
    <property type="entry name" value="HIT-like"/>
    <property type="match status" value="1"/>
</dbReference>
<feature type="binding site" evidence="3">
    <location>
        <begin position="244"/>
        <end position="255"/>
    </location>
    <ligand>
        <name>substrate</name>
    </ligand>
</feature>
<dbReference type="GO" id="GO:0016787">
    <property type="term" value="F:hydrolase activity"/>
    <property type="evidence" value="ECO:0007669"/>
    <property type="project" value="InterPro"/>
</dbReference>
<dbReference type="EMBL" id="ML119142">
    <property type="protein sequence ID" value="RPB10540.1"/>
    <property type="molecule type" value="Genomic_DNA"/>
</dbReference>
<dbReference type="AlphaFoldDB" id="A0A3N4KJ44"/>
<proteinExistence type="inferred from homology"/>
<dbReference type="GO" id="GO:0005634">
    <property type="term" value="C:nucleus"/>
    <property type="evidence" value="ECO:0007669"/>
    <property type="project" value="TreeGrafter"/>
</dbReference>
<feature type="active site" description="Nucleophile" evidence="2">
    <location>
        <position position="253"/>
    </location>
</feature>
<dbReference type="OrthoDB" id="10264956at2759"/>
<dbReference type="InterPro" id="IPR008594">
    <property type="entry name" value="DcpS/DCS2"/>
</dbReference>
<dbReference type="PIRSF" id="PIRSF028973">
    <property type="entry name" value="Scavenger_mRNA_decap_enz"/>
    <property type="match status" value="1"/>
</dbReference>
<dbReference type="Gene3D" id="3.30.200.40">
    <property type="entry name" value="Scavenger mRNA decapping enzyme, N-terminal domain"/>
    <property type="match status" value="1"/>
</dbReference>
<dbReference type="GO" id="GO:0000932">
    <property type="term" value="C:P-body"/>
    <property type="evidence" value="ECO:0007669"/>
    <property type="project" value="TreeGrafter"/>
</dbReference>
<feature type="binding site" evidence="3">
    <location>
        <position position="160"/>
    </location>
    <ligand>
        <name>substrate</name>
    </ligand>
</feature>
<keyword evidence="5" id="KW-1185">Reference proteome</keyword>
<dbReference type="FunCoup" id="A0A3N4KJ44">
    <property type="interactions" value="899"/>
</dbReference>
<sequence length="339" mass="37762">MSSPTPEDLLRQFKFSFLINQDTRTKSVNLLGTIASAPAILIAEKTAFDISAFNLSHFPAPALLPAVALVEKNDIYHWFLASTVSGVRTADALAQGGADVKITMIWPATEAHVRKYSKQNVRMVEETAEVYRRCVWPYVQAKREGGRLGWVYNILEGKAEAESVIVRDDDPVEGFILLPDLKWDRKTMASLYTMALVQRRDITSLRDLKKRDVPWLKRLQANIIKGVCAKYPSVEPDQLKLYIHYQPSYYHFHIHAVSVTHDGGMGQAAGRALLLGNVISQLEWMGGGEEAGFADVTLTYFVGEESELWQGVFEGLREKRNCEEAAAVEDGVVGDGMAA</sequence>
<dbReference type="InterPro" id="IPR036265">
    <property type="entry name" value="HIT-like_sf"/>
</dbReference>
<dbReference type="GO" id="GO:0000340">
    <property type="term" value="F:RNA 7-methylguanosine cap binding"/>
    <property type="evidence" value="ECO:0007669"/>
    <property type="project" value="TreeGrafter"/>
</dbReference>
<evidence type="ECO:0000313" key="4">
    <source>
        <dbReference type="EMBL" id="RPB10540.1"/>
    </source>
</evidence>
<evidence type="ECO:0000256" key="3">
    <source>
        <dbReference type="PIRSR" id="PIRSR028973-2"/>
    </source>
</evidence>
<dbReference type="InParanoid" id="A0A3N4KJ44"/>
<name>A0A3N4KJ44_9PEZI</name>
<evidence type="ECO:0000256" key="1">
    <source>
        <dbReference type="ARBA" id="ARBA00010208"/>
    </source>
</evidence>
<dbReference type="Gene3D" id="3.30.428.10">
    <property type="entry name" value="HIT-like"/>
    <property type="match status" value="1"/>
</dbReference>
<evidence type="ECO:0000256" key="2">
    <source>
        <dbReference type="PIRSR" id="PIRSR028973-1"/>
    </source>
</evidence>
<dbReference type="Pfam" id="PF11969">
    <property type="entry name" value="DcpS_C"/>
    <property type="match status" value="1"/>
</dbReference>
<feature type="binding site" evidence="3">
    <location>
        <position position="180"/>
    </location>
    <ligand>
        <name>substrate</name>
    </ligand>
</feature>
<evidence type="ECO:0000313" key="5">
    <source>
        <dbReference type="Proteomes" id="UP000277580"/>
    </source>
</evidence>
<dbReference type="STRING" id="1392247.A0A3N4KJ44"/>
<dbReference type="PANTHER" id="PTHR12978">
    <property type="entry name" value="HISTIDINE TRIAD HIT PROTEIN MEMBER"/>
    <property type="match status" value="1"/>
</dbReference>
<dbReference type="PANTHER" id="PTHR12978:SF0">
    <property type="entry name" value="M7GPPPX DIPHOSPHATASE"/>
    <property type="match status" value="1"/>
</dbReference>
<comment type="similarity">
    <text evidence="1">Belongs to the HIT family.</text>
</comment>
<feature type="binding site" evidence="3">
    <location>
        <position position="150"/>
    </location>
    <ligand>
        <name>substrate</name>
    </ligand>
</feature>
<dbReference type="Proteomes" id="UP000277580">
    <property type="component" value="Unassembled WGS sequence"/>
</dbReference>
<dbReference type="GO" id="GO:0000290">
    <property type="term" value="P:deadenylation-dependent decapping of nuclear-transcribed mRNA"/>
    <property type="evidence" value="ECO:0007669"/>
    <property type="project" value="InterPro"/>
</dbReference>
<dbReference type="InterPro" id="IPR011145">
    <property type="entry name" value="Scavenger_mRNA_decap_enz_N"/>
</dbReference>
<organism evidence="4 5">
    <name type="scientific">Morchella conica CCBAS932</name>
    <dbReference type="NCBI Taxonomy" id="1392247"/>
    <lineage>
        <taxon>Eukaryota</taxon>
        <taxon>Fungi</taxon>
        <taxon>Dikarya</taxon>
        <taxon>Ascomycota</taxon>
        <taxon>Pezizomycotina</taxon>
        <taxon>Pezizomycetes</taxon>
        <taxon>Pezizales</taxon>
        <taxon>Morchellaceae</taxon>
        <taxon>Morchella</taxon>
    </lineage>
</organism>